<gene>
    <name evidence="1" type="ORF">GHYDROH2_29150</name>
</gene>
<comment type="caution">
    <text evidence="1">The sequence shown here is derived from an EMBL/GenBank/DDBJ whole genome shotgun (WGS) entry which is preliminary data.</text>
</comment>
<organism evidence="1 2">
    <name type="scientific">Geobacter hydrogenophilus</name>
    <dbReference type="NCBI Taxonomy" id="40983"/>
    <lineage>
        <taxon>Bacteria</taxon>
        <taxon>Pseudomonadati</taxon>
        <taxon>Thermodesulfobacteriota</taxon>
        <taxon>Desulfuromonadia</taxon>
        <taxon>Geobacterales</taxon>
        <taxon>Geobacteraceae</taxon>
        <taxon>Geobacter</taxon>
    </lineage>
</organism>
<dbReference type="Pfam" id="PF09719">
    <property type="entry name" value="C_GCAxxG_C_C"/>
    <property type="match status" value="1"/>
</dbReference>
<sequence length="146" mass="15558">MNDIIFDLIRLKGKGYCCAQIIVMLGLEAQGKQNPELVRAVGGLCFGIGWSGEMCGALSGGAALLSLHGGKGQDGEEPHELYPTMMSELVTWFADVAEEAYGGRRCSEILERCPDRSVCGLIVADTYSRCMDILVGHGFDPGAGRG</sequence>
<dbReference type="AlphaFoldDB" id="A0A9W6G2Y6"/>
<evidence type="ECO:0000313" key="1">
    <source>
        <dbReference type="EMBL" id="GLI39414.1"/>
    </source>
</evidence>
<dbReference type="EMBL" id="BSDS01000002">
    <property type="protein sequence ID" value="GLI39414.1"/>
    <property type="molecule type" value="Genomic_DNA"/>
</dbReference>
<keyword evidence="2" id="KW-1185">Reference proteome</keyword>
<proteinExistence type="predicted"/>
<dbReference type="InterPro" id="IPR010181">
    <property type="entry name" value="CGCAxxGCC_motif"/>
</dbReference>
<dbReference type="Proteomes" id="UP001144352">
    <property type="component" value="Unassembled WGS sequence"/>
</dbReference>
<dbReference type="NCBIfam" id="NF045669">
    <property type="entry name" value="DVU1555_fam_CGA"/>
    <property type="match status" value="1"/>
</dbReference>
<reference evidence="1" key="1">
    <citation type="submission" date="2022-12" db="EMBL/GenBank/DDBJ databases">
        <title>Reference genome sequencing for broad-spectrum identification of bacterial and archaeal isolates by mass spectrometry.</title>
        <authorList>
            <person name="Sekiguchi Y."/>
            <person name="Tourlousse D.M."/>
        </authorList>
    </citation>
    <scope>NUCLEOTIDE SEQUENCE</scope>
    <source>
        <strain evidence="1">H2</strain>
    </source>
</reference>
<name>A0A9W6G2Y6_9BACT</name>
<accession>A0A9W6G2Y6</accession>
<evidence type="ECO:0008006" key="3">
    <source>
        <dbReference type="Google" id="ProtNLM"/>
    </source>
</evidence>
<protein>
    <recommendedName>
        <fullName evidence="3">Redox-active protein</fullName>
    </recommendedName>
</protein>
<evidence type="ECO:0000313" key="2">
    <source>
        <dbReference type="Proteomes" id="UP001144352"/>
    </source>
</evidence>
<dbReference type="RefSeq" id="WP_214186611.1">
    <property type="nucleotide sequence ID" value="NZ_BSDS01000002.1"/>
</dbReference>